<sequence>MHNHEEAPGYGFQLKFGATTLTEQWDPRQGSSWNHFMMGQIDEWFFNSLAGIRTVEGKPGMKEIEIRPRPVGDLTYVRASTQTLYGKVAVDWTRENGVFTLKVTIPVGCTARVFLPDEKEPKIVESGTYSFKK</sequence>
<dbReference type="InterPro" id="IPR008928">
    <property type="entry name" value="6-hairpin_glycosidase_sf"/>
</dbReference>
<dbReference type="Gene3D" id="2.60.420.10">
    <property type="entry name" value="Maltose phosphorylase, domain 3"/>
    <property type="match status" value="1"/>
</dbReference>
<protein>
    <recommendedName>
        <fullName evidence="2">alpha-L-rhamnosidase</fullName>
        <ecNumber evidence="2">3.2.1.40</ecNumber>
    </recommendedName>
</protein>
<evidence type="ECO:0000259" key="5">
    <source>
        <dbReference type="Pfam" id="PF17390"/>
    </source>
</evidence>
<dbReference type="GO" id="GO:0005975">
    <property type="term" value="P:carbohydrate metabolic process"/>
    <property type="evidence" value="ECO:0007669"/>
    <property type="project" value="InterPro"/>
</dbReference>
<dbReference type="InterPro" id="IPR012341">
    <property type="entry name" value="6hp_glycosidase-like_sf"/>
</dbReference>
<dbReference type="Pfam" id="PF17390">
    <property type="entry name" value="Bac_rhamnosid_C"/>
    <property type="match status" value="1"/>
</dbReference>
<comment type="caution">
    <text evidence="6">The sequence shown here is derived from an EMBL/GenBank/DDBJ whole genome shotgun (WGS) entry which is preliminary data.</text>
</comment>
<dbReference type="SUPFAM" id="SSF48208">
    <property type="entry name" value="Six-hairpin glycosidases"/>
    <property type="match status" value="1"/>
</dbReference>
<dbReference type="Proteomes" id="UP000408523">
    <property type="component" value="Unassembled WGS sequence"/>
</dbReference>
<gene>
    <name evidence="6" type="ORF">EH214_00337</name>
</gene>
<evidence type="ECO:0000256" key="2">
    <source>
        <dbReference type="ARBA" id="ARBA00012652"/>
    </source>
</evidence>
<name>A0A663A585_PHOVU</name>
<dbReference type="PANTHER" id="PTHR33307">
    <property type="entry name" value="ALPHA-RHAMNOSIDASE (EUROFUNG)"/>
    <property type="match status" value="1"/>
</dbReference>
<dbReference type="InterPro" id="IPR016007">
    <property type="entry name" value="Alpha_rhamnosid"/>
</dbReference>
<reference evidence="6 7" key="1">
    <citation type="journal article" date="2019" name="Nat. Commun.">
        <title>Gram positive-like bacteriocins with broad spectrum anti-Bacteroidales activity encoded on mobile elements of the human gut microbiota.</title>
        <authorList>
            <person name="Bechon N."/>
            <person name="Coyne M.J.Jr."/>
            <person name="Laclare-Mceneany V."/>
            <person name="Chatzidaki-Livanis M."/>
            <person name="Ghigo J.-M."/>
            <person name="Comstock L.E."/>
        </authorList>
    </citation>
    <scope>NUCLEOTIDE SEQUENCE [LARGE SCALE GENOMIC DNA]</scope>
    <source>
        <strain evidence="6 7">CL01T12C17</strain>
    </source>
</reference>
<accession>A0A663A585</accession>
<evidence type="ECO:0000259" key="4">
    <source>
        <dbReference type="Pfam" id="PF17389"/>
    </source>
</evidence>
<evidence type="ECO:0000256" key="3">
    <source>
        <dbReference type="ARBA" id="ARBA00022801"/>
    </source>
</evidence>
<evidence type="ECO:0000256" key="1">
    <source>
        <dbReference type="ARBA" id="ARBA00001445"/>
    </source>
</evidence>
<feature type="domain" description="Alpha-L-rhamnosidase six-hairpin glycosidase" evidence="4">
    <location>
        <begin position="2"/>
        <end position="48"/>
    </location>
</feature>
<dbReference type="AlphaFoldDB" id="A0A663A585"/>
<dbReference type="Pfam" id="PF17389">
    <property type="entry name" value="Bac_rhamnosid6H"/>
    <property type="match status" value="1"/>
</dbReference>
<dbReference type="EMBL" id="RWHZ01000002">
    <property type="protein sequence ID" value="TSE50365.1"/>
    <property type="molecule type" value="Genomic_DNA"/>
</dbReference>
<evidence type="ECO:0000313" key="7">
    <source>
        <dbReference type="Proteomes" id="UP000408523"/>
    </source>
</evidence>
<dbReference type="GO" id="GO:0030596">
    <property type="term" value="F:alpha-L-rhamnosidase activity"/>
    <property type="evidence" value="ECO:0007669"/>
    <property type="project" value="UniProtKB-EC"/>
</dbReference>
<proteinExistence type="predicted"/>
<dbReference type="InterPro" id="IPR035398">
    <property type="entry name" value="Bac_rhamnosid_C"/>
</dbReference>
<dbReference type="EC" id="3.2.1.40" evidence="2"/>
<evidence type="ECO:0000313" key="6">
    <source>
        <dbReference type="EMBL" id="TSE50365.1"/>
    </source>
</evidence>
<dbReference type="PANTHER" id="PTHR33307:SF11">
    <property type="entry name" value="ALPHA-L-RHAMNOSIDASE"/>
    <property type="match status" value="1"/>
</dbReference>
<dbReference type="Gene3D" id="1.50.10.10">
    <property type="match status" value="1"/>
</dbReference>
<dbReference type="InterPro" id="IPR035396">
    <property type="entry name" value="Bac_rhamnosid6H"/>
</dbReference>
<organism evidence="6 7">
    <name type="scientific">Phocaeicola vulgatus</name>
    <name type="common">Bacteroides vulgatus</name>
    <dbReference type="NCBI Taxonomy" id="821"/>
    <lineage>
        <taxon>Bacteria</taxon>
        <taxon>Pseudomonadati</taxon>
        <taxon>Bacteroidota</taxon>
        <taxon>Bacteroidia</taxon>
        <taxon>Bacteroidales</taxon>
        <taxon>Bacteroidaceae</taxon>
        <taxon>Phocaeicola</taxon>
    </lineage>
</organism>
<comment type="catalytic activity">
    <reaction evidence="1">
        <text>Hydrolysis of terminal non-reducing alpha-L-rhamnose residues in alpha-L-rhamnosides.</text>
        <dbReference type="EC" id="3.2.1.40"/>
    </reaction>
</comment>
<feature type="domain" description="Alpha-L-rhamnosidase C-terminal" evidence="5">
    <location>
        <begin position="51"/>
        <end position="128"/>
    </location>
</feature>
<keyword evidence="3" id="KW-0378">Hydrolase</keyword>